<evidence type="ECO:0000313" key="1">
    <source>
        <dbReference type="EMBL" id="VFK42856.1"/>
    </source>
</evidence>
<gene>
    <name evidence="3" type="ORF">BECKSD772D_GA0070982_10513</name>
    <name evidence="2" type="ORF">BECKSD772E_GA0070983_11252</name>
    <name evidence="1" type="ORF">BECKSD772F_GA0070984_11312</name>
</gene>
<evidence type="ECO:0000313" key="2">
    <source>
        <dbReference type="EMBL" id="VFK48462.1"/>
    </source>
</evidence>
<sequence>MDVGNIGSSGFTFGGAMLAQTWAATGIGNLLSRIFRFGATYFFTINLCPVPITRAASKRKTGINHHVYDISSQSRFRCPYRPDVY</sequence>
<dbReference type="AlphaFoldDB" id="A0A450Z3X2"/>
<organism evidence="2">
    <name type="scientific">Candidatus Kentrum sp. SD</name>
    <dbReference type="NCBI Taxonomy" id="2126332"/>
    <lineage>
        <taxon>Bacteria</taxon>
        <taxon>Pseudomonadati</taxon>
        <taxon>Pseudomonadota</taxon>
        <taxon>Gammaproteobacteria</taxon>
        <taxon>Candidatus Kentrum</taxon>
    </lineage>
</organism>
<dbReference type="EMBL" id="CAADHB010000051">
    <property type="protein sequence ID" value="VFK79470.1"/>
    <property type="molecule type" value="Genomic_DNA"/>
</dbReference>
<reference evidence="2" key="1">
    <citation type="submission" date="2019-02" db="EMBL/GenBank/DDBJ databases">
        <authorList>
            <person name="Gruber-Vodicka R. H."/>
            <person name="Seah K. B. B."/>
        </authorList>
    </citation>
    <scope>NUCLEOTIDE SEQUENCE</scope>
    <source>
        <strain evidence="3">BECK_S127</strain>
        <strain evidence="2">BECK_S1320</strain>
        <strain evidence="1">BECK_S1321</strain>
    </source>
</reference>
<name>A0A450Z3X2_9GAMM</name>
<dbReference type="EMBL" id="CAADFU010000125">
    <property type="protein sequence ID" value="VFK48462.1"/>
    <property type="molecule type" value="Genomic_DNA"/>
</dbReference>
<dbReference type="EMBL" id="CAADFR010000131">
    <property type="protein sequence ID" value="VFK42856.1"/>
    <property type="molecule type" value="Genomic_DNA"/>
</dbReference>
<accession>A0A450Z3X2</accession>
<protein>
    <submittedName>
        <fullName evidence="2">Uncharacterized protein</fullName>
    </submittedName>
</protein>
<proteinExistence type="predicted"/>
<evidence type="ECO:0000313" key="3">
    <source>
        <dbReference type="EMBL" id="VFK79470.1"/>
    </source>
</evidence>